<proteinExistence type="predicted"/>
<feature type="transmembrane region" description="Helical" evidence="1">
    <location>
        <begin position="149"/>
        <end position="167"/>
    </location>
</feature>
<evidence type="ECO:0008006" key="4">
    <source>
        <dbReference type="Google" id="ProtNLM"/>
    </source>
</evidence>
<feature type="transmembrane region" description="Helical" evidence="1">
    <location>
        <begin position="97"/>
        <end position="117"/>
    </location>
</feature>
<protein>
    <recommendedName>
        <fullName evidence="4">ECF transporter S component</fullName>
    </recommendedName>
</protein>
<keyword evidence="1" id="KW-0812">Transmembrane</keyword>
<organism evidence="2 3">
    <name type="scientific">Candidatus Buchananbacteria bacterium RIFCSPLOWO2_01_FULL_46_12</name>
    <dbReference type="NCBI Taxonomy" id="1797546"/>
    <lineage>
        <taxon>Bacteria</taxon>
        <taxon>Candidatus Buchananiibacteriota</taxon>
    </lineage>
</organism>
<keyword evidence="1" id="KW-1133">Transmembrane helix</keyword>
<feature type="transmembrane region" description="Helical" evidence="1">
    <location>
        <begin position="68"/>
        <end position="88"/>
    </location>
</feature>
<dbReference type="InterPro" id="IPR046487">
    <property type="entry name" value="DUF6580"/>
</dbReference>
<dbReference type="Pfam" id="PF20221">
    <property type="entry name" value="DUF6580"/>
    <property type="match status" value="1"/>
</dbReference>
<reference evidence="2 3" key="1">
    <citation type="journal article" date="2016" name="Nat. Commun.">
        <title>Thousands of microbial genomes shed light on interconnected biogeochemical processes in an aquifer system.</title>
        <authorList>
            <person name="Anantharaman K."/>
            <person name="Brown C.T."/>
            <person name="Hug L.A."/>
            <person name="Sharon I."/>
            <person name="Castelle C.J."/>
            <person name="Probst A.J."/>
            <person name="Thomas B.C."/>
            <person name="Singh A."/>
            <person name="Wilkins M.J."/>
            <person name="Karaoz U."/>
            <person name="Brodie E.L."/>
            <person name="Williams K.H."/>
            <person name="Hubbard S.S."/>
            <person name="Banfield J.F."/>
        </authorList>
    </citation>
    <scope>NUCLEOTIDE SEQUENCE [LARGE SCALE GENOMIC DNA]</scope>
</reference>
<dbReference type="EMBL" id="MHIP01000009">
    <property type="protein sequence ID" value="OGY55270.1"/>
    <property type="molecule type" value="Genomic_DNA"/>
</dbReference>
<gene>
    <name evidence="2" type="ORF">A3A24_02080</name>
</gene>
<evidence type="ECO:0000313" key="2">
    <source>
        <dbReference type="EMBL" id="OGY55270.1"/>
    </source>
</evidence>
<evidence type="ECO:0000256" key="1">
    <source>
        <dbReference type="SAM" id="Phobius"/>
    </source>
</evidence>
<keyword evidence="1" id="KW-0472">Membrane</keyword>
<feature type="transmembrane region" description="Helical" evidence="1">
    <location>
        <begin position="6"/>
        <end position="23"/>
    </location>
</feature>
<comment type="caution">
    <text evidence="2">The sequence shown here is derived from an EMBL/GenBank/DDBJ whole genome shotgun (WGS) entry which is preliminary data.</text>
</comment>
<name>A0A1G1YUL0_9BACT</name>
<sequence length="179" mass="20280">MTAKNKIVIAFILIVLGVTCRLLPHWWNFTPLAAIALFSGVYLGWRYALVLPLLTMLSSDIFIGFYEWPVMLAVYGSFILIGLISWGVKKYKSVETIFAASIIASVIFFLVTNYAVWQFSPWYEKSLAGLLESYTLALPFFRNTLLGDLFYSAVLFGAYEAVVFWVLNRKSVNFLAKVS</sequence>
<dbReference type="AlphaFoldDB" id="A0A1G1YUL0"/>
<accession>A0A1G1YUL0</accession>
<dbReference type="Proteomes" id="UP000176512">
    <property type="component" value="Unassembled WGS sequence"/>
</dbReference>
<evidence type="ECO:0000313" key="3">
    <source>
        <dbReference type="Proteomes" id="UP000176512"/>
    </source>
</evidence>